<feature type="binding site" evidence="9">
    <location>
        <position position="83"/>
    </location>
    <ligand>
        <name>Zn(2+)</name>
        <dbReference type="ChEBI" id="CHEBI:29105"/>
        <note>catalytic</note>
    </ligand>
</feature>
<feature type="binding site" evidence="9">
    <location>
        <position position="81"/>
    </location>
    <ligand>
        <name>Zn(2+)</name>
        <dbReference type="ChEBI" id="CHEBI:29105"/>
        <note>catalytic</note>
    </ligand>
</feature>
<dbReference type="NCBIfam" id="TIGR00505">
    <property type="entry name" value="ribA"/>
    <property type="match status" value="1"/>
</dbReference>
<evidence type="ECO:0000256" key="8">
    <source>
        <dbReference type="ARBA" id="ARBA00049295"/>
    </source>
</evidence>
<evidence type="ECO:0000256" key="2">
    <source>
        <dbReference type="ARBA" id="ARBA00022619"/>
    </source>
</evidence>
<dbReference type="NCBIfam" id="NF001591">
    <property type="entry name" value="PRK00393.1"/>
    <property type="match status" value="1"/>
</dbReference>
<feature type="binding site" evidence="9">
    <location>
        <position position="70"/>
    </location>
    <ligand>
        <name>Zn(2+)</name>
        <dbReference type="ChEBI" id="CHEBI:29105"/>
        <note>catalytic</note>
    </ligand>
</feature>
<gene>
    <name evidence="9" type="primary">ribA</name>
    <name evidence="11" type="ORF">GGR27_002670</name>
</gene>
<comment type="pathway">
    <text evidence="1 9">Cofactor biosynthesis; riboflavin biosynthesis; 5-amino-6-(D-ribitylamino)uracil from GTP: step 1/4.</text>
</comment>
<keyword evidence="7 9" id="KW-0342">GTP-binding</keyword>
<dbReference type="GO" id="GO:0003935">
    <property type="term" value="F:GTP cyclohydrolase II activity"/>
    <property type="evidence" value="ECO:0007669"/>
    <property type="project" value="UniProtKB-EC"/>
</dbReference>
<dbReference type="PANTHER" id="PTHR21327:SF18">
    <property type="entry name" value="3,4-DIHYDROXY-2-BUTANONE 4-PHOSPHATE SYNTHASE"/>
    <property type="match status" value="1"/>
</dbReference>
<dbReference type="CDD" id="cd00641">
    <property type="entry name" value="GTP_cyclohydro2"/>
    <property type="match status" value="1"/>
</dbReference>
<evidence type="ECO:0000259" key="10">
    <source>
        <dbReference type="Pfam" id="PF00925"/>
    </source>
</evidence>
<dbReference type="InterPro" id="IPR000926">
    <property type="entry name" value="RibA"/>
</dbReference>
<feature type="binding site" evidence="9">
    <location>
        <begin position="65"/>
        <end position="69"/>
    </location>
    <ligand>
        <name>GTP</name>
        <dbReference type="ChEBI" id="CHEBI:37565"/>
    </ligand>
</feature>
<comment type="catalytic activity">
    <reaction evidence="8 9">
        <text>GTP + 4 H2O = 2,5-diamino-6-hydroxy-4-(5-phosphoribosylamino)-pyrimidine + formate + 2 phosphate + 3 H(+)</text>
        <dbReference type="Rhea" id="RHEA:23704"/>
        <dbReference type="ChEBI" id="CHEBI:15377"/>
        <dbReference type="ChEBI" id="CHEBI:15378"/>
        <dbReference type="ChEBI" id="CHEBI:15740"/>
        <dbReference type="ChEBI" id="CHEBI:37565"/>
        <dbReference type="ChEBI" id="CHEBI:43474"/>
        <dbReference type="ChEBI" id="CHEBI:58614"/>
        <dbReference type="EC" id="3.5.4.25"/>
    </reaction>
</comment>
<feature type="binding site" evidence="9">
    <location>
        <position position="129"/>
    </location>
    <ligand>
        <name>GTP</name>
        <dbReference type="ChEBI" id="CHEBI:37565"/>
    </ligand>
</feature>
<name>A0ABX0XD71_9BACT</name>
<dbReference type="GO" id="GO:0008686">
    <property type="term" value="F:3,4-dihydroxy-2-butanone-4-phosphate synthase activity"/>
    <property type="evidence" value="ECO:0007669"/>
    <property type="project" value="UniProtKB-EC"/>
</dbReference>
<comment type="caution">
    <text evidence="11">The sequence shown here is derived from an EMBL/GenBank/DDBJ whole genome shotgun (WGS) entry which is preliminary data.</text>
</comment>
<evidence type="ECO:0000256" key="5">
    <source>
        <dbReference type="ARBA" id="ARBA00022801"/>
    </source>
</evidence>
<evidence type="ECO:0000313" key="11">
    <source>
        <dbReference type="EMBL" id="NJC27157.1"/>
    </source>
</evidence>
<sequence length="210" mass="23194">MVQEGQPISLPVDTAAAATRRAEALIPTPYGDFRMIAYSATPEDYTPHLALVHPDMKPDSEVIVRIHSECITGDLFGSKRCDCGEQLSRALQIAAAKKGVVVYLRQEGRGIGIINKLKAYQLQDTGLDTIEANEHLGFEIDARHYEVAQGILQDLGVNRIQLLTNNPEKIDAFDEGPITVVCRLPIVIDPVAENMGYLRTKELLMGHLFK</sequence>
<organism evidence="11 12">
    <name type="scientific">Neolewinella antarctica</name>
    <dbReference type="NCBI Taxonomy" id="442734"/>
    <lineage>
        <taxon>Bacteria</taxon>
        <taxon>Pseudomonadati</taxon>
        <taxon>Bacteroidota</taxon>
        <taxon>Saprospiria</taxon>
        <taxon>Saprospirales</taxon>
        <taxon>Lewinellaceae</taxon>
        <taxon>Neolewinella</taxon>
    </lineage>
</organism>
<feature type="active site" description="Proton acceptor" evidence="9">
    <location>
        <position position="141"/>
    </location>
</feature>
<comment type="cofactor">
    <cofactor evidence="9">
        <name>Zn(2+)</name>
        <dbReference type="ChEBI" id="CHEBI:29105"/>
    </cofactor>
    <text evidence="9">Binds 1 zinc ion per subunit.</text>
</comment>
<dbReference type="EMBL" id="JAATJH010000004">
    <property type="protein sequence ID" value="NJC27157.1"/>
    <property type="molecule type" value="Genomic_DNA"/>
</dbReference>
<dbReference type="Pfam" id="PF00925">
    <property type="entry name" value="GTP_cyclohydro2"/>
    <property type="match status" value="1"/>
</dbReference>
<evidence type="ECO:0000256" key="4">
    <source>
        <dbReference type="ARBA" id="ARBA00022741"/>
    </source>
</evidence>
<protein>
    <recommendedName>
        <fullName evidence="9">GTP cyclohydrolase-2</fullName>
        <ecNumber evidence="9">3.5.4.25</ecNumber>
    </recommendedName>
    <alternativeName>
        <fullName evidence="9">GTP cyclohydrolase II</fullName>
    </alternativeName>
</protein>
<dbReference type="SUPFAM" id="SSF142695">
    <property type="entry name" value="RibA-like"/>
    <property type="match status" value="1"/>
</dbReference>
<keyword evidence="12" id="KW-1185">Reference proteome</keyword>
<dbReference type="Proteomes" id="UP000770785">
    <property type="component" value="Unassembled WGS sequence"/>
</dbReference>
<reference evidence="11 12" key="1">
    <citation type="submission" date="2020-03" db="EMBL/GenBank/DDBJ databases">
        <title>Genomic Encyclopedia of Type Strains, Phase IV (KMG-IV): sequencing the most valuable type-strain genomes for metagenomic binning, comparative biology and taxonomic classification.</title>
        <authorList>
            <person name="Goeker M."/>
        </authorList>
    </citation>
    <scope>NUCLEOTIDE SEQUENCE [LARGE SCALE GENOMIC DNA]</scope>
    <source>
        <strain evidence="11 12">DSM 105096</strain>
    </source>
</reference>
<keyword evidence="11" id="KW-0456">Lyase</keyword>
<evidence type="ECO:0000256" key="3">
    <source>
        <dbReference type="ARBA" id="ARBA00022723"/>
    </source>
</evidence>
<keyword evidence="4 9" id="KW-0547">Nucleotide-binding</keyword>
<dbReference type="HAMAP" id="MF_00179">
    <property type="entry name" value="RibA"/>
    <property type="match status" value="1"/>
</dbReference>
<dbReference type="PANTHER" id="PTHR21327">
    <property type="entry name" value="GTP CYCLOHYDROLASE II-RELATED"/>
    <property type="match status" value="1"/>
</dbReference>
<dbReference type="Gene3D" id="3.40.50.10990">
    <property type="entry name" value="GTP cyclohydrolase II"/>
    <property type="match status" value="1"/>
</dbReference>
<keyword evidence="3 9" id="KW-0479">Metal-binding</keyword>
<evidence type="ECO:0000313" key="12">
    <source>
        <dbReference type="Proteomes" id="UP000770785"/>
    </source>
</evidence>
<dbReference type="InterPro" id="IPR032677">
    <property type="entry name" value="GTP_cyclohydro_II"/>
</dbReference>
<comment type="function">
    <text evidence="9">Catalyzes the conversion of GTP to 2,5-diamino-6-ribosylamino-4(3H)-pyrimidinone 5'-phosphate (DARP), formate and pyrophosphate.</text>
</comment>
<keyword evidence="6 9" id="KW-0862">Zinc</keyword>
<dbReference type="InterPro" id="IPR036144">
    <property type="entry name" value="RibA-like_sf"/>
</dbReference>
<evidence type="ECO:0000256" key="6">
    <source>
        <dbReference type="ARBA" id="ARBA00022833"/>
    </source>
</evidence>
<feature type="binding site" evidence="9">
    <location>
        <position position="86"/>
    </location>
    <ligand>
        <name>GTP</name>
        <dbReference type="ChEBI" id="CHEBI:37565"/>
    </ligand>
</feature>
<evidence type="ECO:0000256" key="9">
    <source>
        <dbReference type="HAMAP-Rule" id="MF_00179"/>
    </source>
</evidence>
<dbReference type="RefSeq" id="WP_168038006.1">
    <property type="nucleotide sequence ID" value="NZ_JAATJH010000004.1"/>
</dbReference>
<comment type="similarity">
    <text evidence="9">Belongs to the GTP cyclohydrolase II family.</text>
</comment>
<feature type="active site" description="Nucleophile" evidence="9">
    <location>
        <position position="143"/>
    </location>
</feature>
<feature type="binding site" evidence="9">
    <location>
        <begin position="107"/>
        <end position="109"/>
    </location>
    <ligand>
        <name>GTP</name>
        <dbReference type="ChEBI" id="CHEBI:37565"/>
    </ligand>
</feature>
<evidence type="ECO:0000256" key="1">
    <source>
        <dbReference type="ARBA" id="ARBA00004853"/>
    </source>
</evidence>
<feature type="domain" description="GTP cyclohydrolase II" evidence="10">
    <location>
        <begin position="21"/>
        <end position="185"/>
    </location>
</feature>
<keyword evidence="2 9" id="KW-0686">Riboflavin biosynthesis</keyword>
<feature type="binding site" evidence="9">
    <location>
        <position position="164"/>
    </location>
    <ligand>
        <name>GTP</name>
        <dbReference type="ChEBI" id="CHEBI:37565"/>
    </ligand>
</feature>
<proteinExistence type="inferred from homology"/>
<evidence type="ECO:0000256" key="7">
    <source>
        <dbReference type="ARBA" id="ARBA00023134"/>
    </source>
</evidence>
<dbReference type="EC" id="3.5.4.25" evidence="9"/>
<accession>A0ABX0XD71</accession>
<keyword evidence="5 9" id="KW-0378">Hydrolase</keyword>
<feature type="binding site" evidence="9">
    <location>
        <position position="169"/>
    </location>
    <ligand>
        <name>GTP</name>
        <dbReference type="ChEBI" id="CHEBI:37565"/>
    </ligand>
</feature>